<name>A0A2U3JX11_9FIRM</name>
<protein>
    <recommendedName>
        <fullName evidence="1">Putative Se/S carrier protein-like domain-containing protein</fullName>
    </recommendedName>
</protein>
<evidence type="ECO:0000313" key="2">
    <source>
        <dbReference type="EMBL" id="SPF31820.1"/>
    </source>
</evidence>
<sequence length="86" mass="9145">MSYVLTFANTHTAIFAEKALLQAGYSVGVMPLPSSIKAGCGIALRVADYIASNALLKENNIIVSTIYQTSANSLGTEYSKVTLDEL</sequence>
<reference evidence="3" key="1">
    <citation type="submission" date="2018-02" db="EMBL/GenBank/DDBJ databases">
        <authorList>
            <person name="Hausmann B."/>
        </authorList>
    </citation>
    <scope>NUCLEOTIDE SEQUENCE [LARGE SCALE GENOMIC DNA]</scope>
    <source>
        <strain evidence="3">Peat soil MAG SbF1</strain>
    </source>
</reference>
<dbReference type="OrthoDB" id="3192849at2"/>
<proteinExistence type="predicted"/>
<accession>A0A2U3JX11</accession>
<evidence type="ECO:0000313" key="3">
    <source>
        <dbReference type="Proteomes" id="UP000238916"/>
    </source>
</evidence>
<dbReference type="Proteomes" id="UP000238916">
    <property type="component" value="Unassembled WGS sequence"/>
</dbReference>
<dbReference type="Pfam" id="PF11823">
    <property type="entry name" value="Se_S_carrier"/>
    <property type="match status" value="1"/>
</dbReference>
<evidence type="ECO:0000259" key="1">
    <source>
        <dbReference type="Pfam" id="PF11823"/>
    </source>
</evidence>
<feature type="domain" description="Putative Se/S carrier protein-like" evidence="1">
    <location>
        <begin position="3"/>
        <end position="68"/>
    </location>
</feature>
<dbReference type="InterPro" id="IPR021778">
    <property type="entry name" value="Se/S_carrier-like"/>
</dbReference>
<dbReference type="AlphaFoldDB" id="A0A2U3JX11"/>
<dbReference type="EMBL" id="OMOF01000009">
    <property type="protein sequence ID" value="SPF31820.1"/>
    <property type="molecule type" value="Genomic_DNA"/>
</dbReference>
<gene>
    <name evidence="2" type="ORF">SBF1_1060006</name>
</gene>
<organism evidence="2 3">
    <name type="scientific">Candidatus Desulfosporosinus infrequens</name>
    <dbReference type="NCBI Taxonomy" id="2043169"/>
    <lineage>
        <taxon>Bacteria</taxon>
        <taxon>Bacillati</taxon>
        <taxon>Bacillota</taxon>
        <taxon>Clostridia</taxon>
        <taxon>Eubacteriales</taxon>
        <taxon>Desulfitobacteriaceae</taxon>
        <taxon>Desulfosporosinus</taxon>
    </lineage>
</organism>